<reference evidence="7 8" key="1">
    <citation type="submission" date="2020-12" db="EMBL/GenBank/DDBJ databases">
        <title>Concerted genomic and epigenomic changes stabilize Arabidopsis allopolyploids.</title>
        <authorList>
            <person name="Chen Z."/>
        </authorList>
    </citation>
    <scope>NUCLEOTIDE SEQUENCE [LARGE SCALE GENOMIC DNA]</scope>
    <source>
        <strain evidence="7">As9502</strain>
        <tissue evidence="7">Leaf</tissue>
    </source>
</reference>
<evidence type="ECO:0000259" key="2">
    <source>
        <dbReference type="Pfam" id="PF00078"/>
    </source>
</evidence>
<dbReference type="Pfam" id="PF14111">
    <property type="entry name" value="DUF4283"/>
    <property type="match status" value="1"/>
</dbReference>
<feature type="domain" description="Reverse transcriptase zinc-binding" evidence="5">
    <location>
        <begin position="1499"/>
        <end position="1590"/>
    </location>
</feature>
<feature type="region of interest" description="Disordered" evidence="1">
    <location>
        <begin position="227"/>
        <end position="382"/>
    </location>
</feature>
<dbReference type="InterPro" id="IPR026960">
    <property type="entry name" value="RVT-Znf"/>
</dbReference>
<evidence type="ECO:0000259" key="3">
    <source>
        <dbReference type="Pfam" id="PF03372"/>
    </source>
</evidence>
<feature type="compositionally biased region" description="Basic and acidic residues" evidence="1">
    <location>
        <begin position="230"/>
        <end position="288"/>
    </location>
</feature>
<keyword evidence="8" id="KW-1185">Reference proteome</keyword>
<comment type="caution">
    <text evidence="7">The sequence shown here is derived from an EMBL/GenBank/DDBJ whole genome shotgun (WGS) entry which is preliminary data.</text>
</comment>
<dbReference type="CDD" id="cd06222">
    <property type="entry name" value="RNase_H_like"/>
    <property type="match status" value="1"/>
</dbReference>
<dbReference type="GO" id="GO:0003676">
    <property type="term" value="F:nucleic acid binding"/>
    <property type="evidence" value="ECO:0007669"/>
    <property type="project" value="InterPro"/>
</dbReference>
<feature type="region of interest" description="Disordered" evidence="1">
    <location>
        <begin position="543"/>
        <end position="572"/>
    </location>
</feature>
<evidence type="ECO:0000259" key="5">
    <source>
        <dbReference type="Pfam" id="PF13966"/>
    </source>
</evidence>
<proteinExistence type="predicted"/>
<feature type="compositionally biased region" description="Basic and acidic residues" evidence="1">
    <location>
        <begin position="1"/>
        <end position="12"/>
    </location>
</feature>
<dbReference type="InterPro" id="IPR025558">
    <property type="entry name" value="DUF4283"/>
</dbReference>
<dbReference type="Pfam" id="PF13966">
    <property type="entry name" value="zf-RVT"/>
    <property type="match status" value="1"/>
</dbReference>
<sequence length="1831" mass="207240">MARRFSYAEKGKALSIPPRPPQPPRVKVPAFDNTELLRRHALTIIGRLTNPAIQKVWSLIPFLADHWKLSSRPVGADLGNGLFQFQFANELDLLKALENQPYHFSQWMVILQRWEPTIDKSFPSQIPFWIHVQGIPVHLWSEEILTSIAESIGHFVKAEITPTYFRMRVEMNGLQPLIKKTLVELYDGSVLEATLVYDKLGKHCNFCYMLDHEESDCHLLKHNKLSSTHHNNEPCHRDGRKEEGPPRRDEIRDKSYQAAPRDRERRQDQRNLKGTSAEDDRRDSDPYHYRRVNASRPPSKGYSRESDHYRRSSSSSFHRDSQSQTGYREISRDSQRRTQSPRRSNIHNAGYEDSVRSKDREARREGTDPIREHSATSRSFHHRSLEAPISRISQAVPPVAVAAAVEEIREAMAQYVNCPDVTESAARKERMRKAEEEGQFVEAATQMVIASLPDTHLNTQTQDNEDLTTSQERVSALNRLGPANIKIGNSKAKKKVPGKRKPGRPPGKKASPKPLQGVKSKKMKLLLPQPTPRRRLNMDTLLEGNTSNPLPGAAATDAAPTQAGSYRSSLVSPHGHGGGGLALYWKQEWEVDILFSCANYLDTRIKVKNTSFFASFIYGEPDQSKRKQVWEDLKFIAESRDSPWFLSGDFNDILSNAEKSGGPPRAEGSFVDFRSFMSESGLFDLKHSGNFYSWRGVRHSHVVLCRLDMAMANGAWFDLFPKGRSDYLDFEGSDHRPNVSYFSQVKKRKGLFRYDRRLKENEEVKDLIEAAWNSRPSNSVQQRLACCRSAIVEWTREKQRNSQVEIEKLKKALEKAMVSPLNDAALLKQINSDLTAAYLAEESFWKQRSRQLWLSLGDQNSGYFHAITRGRQCINNMTVLETEEGEKVFEDKQFAAVLVDYYQKLFTSSNPDPAGIISIVNEALYPILTEEDNSQLQKMPDLLEIKEALFDIHPEKAPGPDGFSACFFQTNWNTVGTAITKKIQAFFTSGTLPRTVNETYVRLIPKIQGPKKAADYRPIALCNVHFKIISKILTHRLKPFLPRLISENQSAFLTGRAISDNVLITHETLHFLKNSGAVKNCSMAIKTDMSKAYDRVEWLFIKAVLLRLGFGSLWVDWILQCISTVSYAFLINGLPMGKVTPSRGIRQGDPLSPYIFILCGEVLSGLCLKAQEKKLMSGVRVSTNSPRIKHLLYEEASGQLINKQKSSVFFSRRTPPDTRVKVKQWLRISNDGGLGKYLGLPEHFGRKKKDAFTSIVDRIRQKAMSWSSRFLSGAGKMVMLKSVLASIPNYAMSCFQLPISLCKRIQSTFTRFWWDSNTQQKKMCWISWDKMTKTKKDGGLGFKDIQAFNEALLAKISWRLIQNPQSLLAKILLGKYCHDDNVLQVKCAKTASHGWRSILVGRDILVRQLGLAVGNGENVKIWEDKWLSSSKQMQPTGPAPFDSHSWRVKDLFIPNSSTWDEPRIRLLFPEIADQILAIKPSQKKGPDRLVWLPTPDGIYTTKSGYHVARNVVKEPPLFHLRAFNWMGEVWSIKTSPKVKLFLWKALNDALPAGDQLLSRNLSIEPSCKLCRDLETANHILFSCPFAQRVWKLAPLIDSDQLPPLSNVKEGLEWGKKKLCLPPTGLGSGPLYPWICWNLWTARNKRIFDNNPFSDQEVVSKAILDAKEWQQAQYLKPKIPTPSGPRWNEDRTPVPLNSLTLQTDAAFSELNQTAGLGWTIFSHSTGVLSKHSASSKYVLSPLIAEALAVHTALMTATNLGAQAVVLKSDCQVLIKAIISRSPLVEIHGILIDILQIISTFNYFACSFIPRTANSVADLLAKSALSLYPLNLV</sequence>
<feature type="region of interest" description="Disordered" evidence="1">
    <location>
        <begin position="482"/>
        <end position="522"/>
    </location>
</feature>
<protein>
    <submittedName>
        <fullName evidence="7">Ribonuclease H-like superfamily</fullName>
    </submittedName>
</protein>
<feature type="domain" description="Endonuclease/exonuclease/phosphatase" evidence="3">
    <location>
        <begin position="566"/>
        <end position="735"/>
    </location>
</feature>
<dbReference type="InterPro" id="IPR005135">
    <property type="entry name" value="Endo/exonuclease/phosphatase"/>
</dbReference>
<feature type="domain" description="DUF4283" evidence="6">
    <location>
        <begin position="40"/>
        <end position="119"/>
    </location>
</feature>
<feature type="compositionally biased region" description="Low complexity" evidence="1">
    <location>
        <begin position="551"/>
        <end position="564"/>
    </location>
</feature>
<evidence type="ECO:0000313" key="8">
    <source>
        <dbReference type="Proteomes" id="UP000694251"/>
    </source>
</evidence>
<dbReference type="PANTHER" id="PTHR33116:SF86">
    <property type="entry name" value="REVERSE TRANSCRIPTASE DOMAIN-CONTAINING PROTEIN"/>
    <property type="match status" value="1"/>
</dbReference>
<dbReference type="Proteomes" id="UP000694251">
    <property type="component" value="Chromosome 12"/>
</dbReference>
<dbReference type="Pfam" id="PF13456">
    <property type="entry name" value="RVT_3"/>
    <property type="match status" value="1"/>
</dbReference>
<evidence type="ECO:0000259" key="6">
    <source>
        <dbReference type="Pfam" id="PF14111"/>
    </source>
</evidence>
<feature type="domain" description="Reverse transcriptase" evidence="2">
    <location>
        <begin position="1010"/>
        <end position="1169"/>
    </location>
</feature>
<dbReference type="GO" id="GO:0004523">
    <property type="term" value="F:RNA-DNA hybrid ribonuclease activity"/>
    <property type="evidence" value="ECO:0007669"/>
    <property type="project" value="InterPro"/>
</dbReference>
<dbReference type="InterPro" id="IPR044730">
    <property type="entry name" value="RNase_H-like_dom_plant"/>
</dbReference>
<dbReference type="InterPro" id="IPR002156">
    <property type="entry name" value="RNaseH_domain"/>
</dbReference>
<gene>
    <name evidence="7" type="ORF">ISN44_As12g034840</name>
</gene>
<dbReference type="CDD" id="cd01650">
    <property type="entry name" value="RT_nLTR_like"/>
    <property type="match status" value="1"/>
</dbReference>
<feature type="compositionally biased region" description="Basic residues" evidence="1">
    <location>
        <begin position="491"/>
        <end position="511"/>
    </location>
</feature>
<feature type="domain" description="RNase H type-1" evidence="4">
    <location>
        <begin position="1702"/>
        <end position="1822"/>
    </location>
</feature>
<evidence type="ECO:0000256" key="1">
    <source>
        <dbReference type="SAM" id="MobiDB-lite"/>
    </source>
</evidence>
<name>A0A8T1YPV2_ARASU</name>
<evidence type="ECO:0000313" key="7">
    <source>
        <dbReference type="EMBL" id="KAG7548293.1"/>
    </source>
</evidence>
<feature type="compositionally biased region" description="Basic and acidic residues" evidence="1">
    <location>
        <begin position="353"/>
        <end position="375"/>
    </location>
</feature>
<feature type="compositionally biased region" description="Polar residues" evidence="1">
    <location>
        <begin position="337"/>
        <end position="347"/>
    </location>
</feature>
<dbReference type="Pfam" id="PF00078">
    <property type="entry name" value="RVT_1"/>
    <property type="match status" value="1"/>
</dbReference>
<evidence type="ECO:0000259" key="4">
    <source>
        <dbReference type="Pfam" id="PF13456"/>
    </source>
</evidence>
<dbReference type="Pfam" id="PF03372">
    <property type="entry name" value="Exo_endo_phos"/>
    <property type="match status" value="1"/>
</dbReference>
<organism evidence="7 8">
    <name type="scientific">Arabidopsis suecica</name>
    <name type="common">Swedish thale-cress</name>
    <name type="synonym">Cardaminopsis suecica</name>
    <dbReference type="NCBI Taxonomy" id="45249"/>
    <lineage>
        <taxon>Eukaryota</taxon>
        <taxon>Viridiplantae</taxon>
        <taxon>Streptophyta</taxon>
        <taxon>Embryophyta</taxon>
        <taxon>Tracheophyta</taxon>
        <taxon>Spermatophyta</taxon>
        <taxon>Magnoliopsida</taxon>
        <taxon>eudicotyledons</taxon>
        <taxon>Gunneridae</taxon>
        <taxon>Pentapetalae</taxon>
        <taxon>rosids</taxon>
        <taxon>malvids</taxon>
        <taxon>Brassicales</taxon>
        <taxon>Brassicaceae</taxon>
        <taxon>Camelineae</taxon>
        <taxon>Arabidopsis</taxon>
    </lineage>
</organism>
<accession>A0A8T1YPV2</accession>
<dbReference type="InterPro" id="IPR000477">
    <property type="entry name" value="RT_dom"/>
</dbReference>
<dbReference type="PANTHER" id="PTHR33116">
    <property type="entry name" value="REVERSE TRANSCRIPTASE ZINC-BINDING DOMAIN-CONTAINING PROTEIN-RELATED-RELATED"/>
    <property type="match status" value="1"/>
</dbReference>
<dbReference type="OrthoDB" id="688652at2759"/>
<dbReference type="EMBL" id="JAEFBJ010000012">
    <property type="protein sequence ID" value="KAG7548293.1"/>
    <property type="molecule type" value="Genomic_DNA"/>
</dbReference>
<feature type="region of interest" description="Disordered" evidence="1">
    <location>
        <begin position="1"/>
        <end position="23"/>
    </location>
</feature>